<organism evidence="2 3">
    <name type="scientific">Roridomyces roridus</name>
    <dbReference type="NCBI Taxonomy" id="1738132"/>
    <lineage>
        <taxon>Eukaryota</taxon>
        <taxon>Fungi</taxon>
        <taxon>Dikarya</taxon>
        <taxon>Basidiomycota</taxon>
        <taxon>Agaricomycotina</taxon>
        <taxon>Agaricomycetes</taxon>
        <taxon>Agaricomycetidae</taxon>
        <taxon>Agaricales</taxon>
        <taxon>Marasmiineae</taxon>
        <taxon>Mycenaceae</taxon>
        <taxon>Roridomyces</taxon>
    </lineage>
</organism>
<name>A0AAD7G303_9AGAR</name>
<evidence type="ECO:0000313" key="2">
    <source>
        <dbReference type="EMBL" id="KAJ7650969.1"/>
    </source>
</evidence>
<evidence type="ECO:0000256" key="1">
    <source>
        <dbReference type="SAM" id="MobiDB-lite"/>
    </source>
</evidence>
<comment type="caution">
    <text evidence="2">The sequence shown here is derived from an EMBL/GenBank/DDBJ whole genome shotgun (WGS) entry which is preliminary data.</text>
</comment>
<evidence type="ECO:0000313" key="3">
    <source>
        <dbReference type="Proteomes" id="UP001221142"/>
    </source>
</evidence>
<sequence length="314" mass="35251">MLRFAQDLVECRKIGFAKYFSHSAQLSMSSWTTEDSDALTPCGHCDSCTRPADGFTRRDVTLEAWKVLKIVEAVQADGGHLTLAMLAELARGNGGETYRVGGRKRKLDLERLCGGKVGLVKDELETLLVQLLIENYLRESYHQTAYKPIVYLLTGPLARRPTCLSQERVVLDRNVPKIECLFRTKATWKSRAKAGASKGKRKRQSQDSSDEQEEEEHGEDEMDDCISAPHKTMPVVHDYIRGGCKAMVCRERLDSDVESDSSTSDSSSCMRDPPAKKRRTEIKTKTVMEGNKEVIYILSDQDIKGPTVKWSAIN</sequence>
<dbReference type="EMBL" id="JARKIF010000001">
    <property type="protein sequence ID" value="KAJ7650969.1"/>
    <property type="molecule type" value="Genomic_DNA"/>
</dbReference>
<protein>
    <submittedName>
        <fullName evidence="2">Uncharacterized protein</fullName>
    </submittedName>
</protein>
<dbReference type="AlphaFoldDB" id="A0AAD7G303"/>
<reference evidence="2" key="1">
    <citation type="submission" date="2023-03" db="EMBL/GenBank/DDBJ databases">
        <title>Massive genome expansion in bonnet fungi (Mycena s.s.) driven by repeated elements and novel gene families across ecological guilds.</title>
        <authorList>
            <consortium name="Lawrence Berkeley National Laboratory"/>
            <person name="Harder C.B."/>
            <person name="Miyauchi S."/>
            <person name="Viragh M."/>
            <person name="Kuo A."/>
            <person name="Thoen E."/>
            <person name="Andreopoulos B."/>
            <person name="Lu D."/>
            <person name="Skrede I."/>
            <person name="Drula E."/>
            <person name="Henrissat B."/>
            <person name="Morin E."/>
            <person name="Kohler A."/>
            <person name="Barry K."/>
            <person name="LaButti K."/>
            <person name="Morin E."/>
            <person name="Salamov A."/>
            <person name="Lipzen A."/>
            <person name="Mereny Z."/>
            <person name="Hegedus B."/>
            <person name="Baldrian P."/>
            <person name="Stursova M."/>
            <person name="Weitz H."/>
            <person name="Taylor A."/>
            <person name="Grigoriev I.V."/>
            <person name="Nagy L.G."/>
            <person name="Martin F."/>
            <person name="Kauserud H."/>
        </authorList>
    </citation>
    <scope>NUCLEOTIDE SEQUENCE</scope>
    <source>
        <strain evidence="2">9284</strain>
    </source>
</reference>
<proteinExistence type="predicted"/>
<feature type="compositionally biased region" description="Acidic residues" evidence="1">
    <location>
        <begin position="208"/>
        <end position="224"/>
    </location>
</feature>
<keyword evidence="3" id="KW-1185">Reference proteome</keyword>
<accession>A0AAD7G303</accession>
<gene>
    <name evidence="2" type="ORF">FB45DRAFT_1018330</name>
</gene>
<dbReference type="Proteomes" id="UP001221142">
    <property type="component" value="Unassembled WGS sequence"/>
</dbReference>
<feature type="region of interest" description="Disordered" evidence="1">
    <location>
        <begin position="193"/>
        <end position="228"/>
    </location>
</feature>
<dbReference type="InterPro" id="IPR036388">
    <property type="entry name" value="WH-like_DNA-bd_sf"/>
</dbReference>
<feature type="compositionally biased region" description="Basic residues" evidence="1">
    <location>
        <begin position="193"/>
        <end position="203"/>
    </location>
</feature>
<feature type="region of interest" description="Disordered" evidence="1">
    <location>
        <begin position="256"/>
        <end position="280"/>
    </location>
</feature>
<dbReference type="Gene3D" id="1.10.10.10">
    <property type="entry name" value="Winged helix-like DNA-binding domain superfamily/Winged helix DNA-binding domain"/>
    <property type="match status" value="1"/>
</dbReference>